<proteinExistence type="predicted"/>
<evidence type="ECO:0000313" key="2">
    <source>
        <dbReference type="Proteomes" id="UP001311799"/>
    </source>
</evidence>
<accession>A0AAV9XXP0</accession>
<evidence type="ECO:0000313" key="1">
    <source>
        <dbReference type="EMBL" id="KAK6589274.1"/>
    </source>
</evidence>
<reference evidence="1 2" key="1">
    <citation type="submission" date="2023-10" db="EMBL/GenBank/DDBJ databases">
        <title>Comparative genomics analysis reveals potential genetic determinants of host preference in Cryptosporidium xiaoi.</title>
        <authorList>
            <person name="Xiao L."/>
            <person name="Li J."/>
        </authorList>
    </citation>
    <scope>NUCLEOTIDE SEQUENCE [LARGE SCALE GENOMIC DNA]</scope>
    <source>
        <strain evidence="1 2">52996</strain>
    </source>
</reference>
<sequence length="531" mass="61063">MCSYHVVFELDGYINNRILTLFYFERKILELLTKKVGEGNLNSKIVTNLLTKDENQYWIELRSNTSENIEVCQKSELIFTFFINVPKGIELIDIFKVNYYSENEHYGNDFTENNRDLILLFRVVFNSKKKYSLKTSLVSNGILEDLRKYTYNNTIEIGGNETLNMDTENTILSNYTEGSNSKLLEGTTFSICCKKCANLISKYIDTCVVAPLPSEMLIHGSEVLACDNCYPLLSKSTAANNYSFYARNNWICLGQYHISLNSENVFGIEKDTSKVCKSTNHLFIRDMNDVYYDSDRDYNLINCSNCKSILGWMNSTDNNYNIMKSSVLLLILNNNLGVTLFNNYPSISSLLYYIERYVRQHSNIIVFNVDNEKEYINLYIIKKNCFKVRFSGKMSKYDEHFDTGLSDNSMSNKIQNSTSNISSGSRFSLYNRILFTYRASESGIVISNEASGDTNNVVASVEHEGKATTNRNESATKGFLNKTENPDTKSHIVYIEKAEYEFLKVQVIRNTLFFNHSFLEVPIFSDDLTFN</sequence>
<dbReference type="EMBL" id="JAWDEY010000013">
    <property type="protein sequence ID" value="KAK6589274.1"/>
    <property type="molecule type" value="Genomic_DNA"/>
</dbReference>
<dbReference type="Pfam" id="PF09814">
    <property type="entry name" value="HECT_2"/>
    <property type="match status" value="1"/>
</dbReference>
<protein>
    <recommendedName>
        <fullName evidence="3">Ubiquitin-conjugating enzyme E2C-binding protein</fullName>
    </recommendedName>
</protein>
<gene>
    <name evidence="1" type="ORF">RS030_213279</name>
</gene>
<organism evidence="1 2">
    <name type="scientific">Cryptosporidium xiaoi</name>
    <dbReference type="NCBI Taxonomy" id="659607"/>
    <lineage>
        <taxon>Eukaryota</taxon>
        <taxon>Sar</taxon>
        <taxon>Alveolata</taxon>
        <taxon>Apicomplexa</taxon>
        <taxon>Conoidasida</taxon>
        <taxon>Coccidia</taxon>
        <taxon>Eucoccidiorida</taxon>
        <taxon>Eimeriorina</taxon>
        <taxon>Cryptosporidiidae</taxon>
        <taxon>Cryptosporidium</taxon>
    </lineage>
</organism>
<name>A0AAV9XXP0_9CRYT</name>
<dbReference type="InterPro" id="IPR019193">
    <property type="entry name" value="UBQ-conj_enz_E2-bd_prot"/>
</dbReference>
<keyword evidence="2" id="KW-1185">Reference proteome</keyword>
<dbReference type="Proteomes" id="UP001311799">
    <property type="component" value="Unassembled WGS sequence"/>
</dbReference>
<dbReference type="AlphaFoldDB" id="A0AAV9XXP0"/>
<evidence type="ECO:0008006" key="3">
    <source>
        <dbReference type="Google" id="ProtNLM"/>
    </source>
</evidence>
<comment type="caution">
    <text evidence="1">The sequence shown here is derived from an EMBL/GenBank/DDBJ whole genome shotgun (WGS) entry which is preliminary data.</text>
</comment>